<feature type="transmembrane region" description="Helical" evidence="7">
    <location>
        <begin position="12"/>
        <end position="36"/>
    </location>
</feature>
<dbReference type="EMBL" id="UFYA01000001">
    <property type="protein sequence ID" value="STD12343.1"/>
    <property type="molecule type" value="Genomic_DNA"/>
</dbReference>
<keyword evidence="4 7" id="KW-0812">Transmembrane</keyword>
<feature type="transmembrane region" description="Helical" evidence="7">
    <location>
        <begin position="281"/>
        <end position="303"/>
    </location>
</feature>
<proteinExistence type="predicted"/>
<evidence type="ECO:0000313" key="8">
    <source>
        <dbReference type="EMBL" id="STD12343.1"/>
    </source>
</evidence>
<dbReference type="InterPro" id="IPR011701">
    <property type="entry name" value="MFS"/>
</dbReference>
<dbReference type="GO" id="GO:0005886">
    <property type="term" value="C:plasma membrane"/>
    <property type="evidence" value="ECO:0007669"/>
    <property type="project" value="UniProtKB-SubCell"/>
</dbReference>
<evidence type="ECO:0000256" key="5">
    <source>
        <dbReference type="ARBA" id="ARBA00022989"/>
    </source>
</evidence>
<feature type="transmembrane region" description="Helical" evidence="7">
    <location>
        <begin position="377"/>
        <end position="397"/>
    </location>
</feature>
<gene>
    <name evidence="8" type="ORF">NCTC7915_01762</name>
</gene>
<dbReference type="InterPro" id="IPR036259">
    <property type="entry name" value="MFS_trans_sf"/>
</dbReference>
<dbReference type="PANTHER" id="PTHR43266">
    <property type="entry name" value="MACROLIDE-EFFLUX PROTEIN"/>
    <property type="match status" value="1"/>
</dbReference>
<reference evidence="8 9" key="1">
    <citation type="submission" date="2018-06" db="EMBL/GenBank/DDBJ databases">
        <authorList>
            <consortium name="Pathogen Informatics"/>
            <person name="Doyle S."/>
        </authorList>
    </citation>
    <scope>NUCLEOTIDE SEQUENCE [LARGE SCALE GENOMIC DNA]</scope>
    <source>
        <strain evidence="8 9">NCTC7915</strain>
    </source>
</reference>
<dbReference type="Pfam" id="PF07690">
    <property type="entry name" value="MFS_1"/>
    <property type="match status" value="1"/>
</dbReference>
<dbReference type="GO" id="GO:0022857">
    <property type="term" value="F:transmembrane transporter activity"/>
    <property type="evidence" value="ECO:0007669"/>
    <property type="project" value="InterPro"/>
</dbReference>
<feature type="transmembrane region" description="Helical" evidence="7">
    <location>
        <begin position="251"/>
        <end position="269"/>
    </location>
</feature>
<comment type="caution">
    <text evidence="8">The sequence shown here is derived from an EMBL/GenBank/DDBJ whole genome shotgun (WGS) entry which is preliminary data.</text>
</comment>
<evidence type="ECO:0000313" key="9">
    <source>
        <dbReference type="Proteomes" id="UP000254118"/>
    </source>
</evidence>
<dbReference type="AlphaFoldDB" id="A0AA46BPD4"/>
<evidence type="ECO:0000256" key="3">
    <source>
        <dbReference type="ARBA" id="ARBA00022475"/>
    </source>
</evidence>
<name>A0AA46BPD4_9MICO</name>
<keyword evidence="6 7" id="KW-0472">Membrane</keyword>
<dbReference type="PANTHER" id="PTHR43266:SF2">
    <property type="entry name" value="MAJOR FACILITATOR SUPERFAMILY (MFS) PROFILE DOMAIN-CONTAINING PROTEIN"/>
    <property type="match status" value="1"/>
</dbReference>
<protein>
    <submittedName>
        <fullName evidence="8">H+ Antiporter protein</fullName>
    </submittedName>
</protein>
<accession>A0AA46BPD4</accession>
<sequence length="407" mass="42696">MLRVLTHHTYAKLFSAHVIALVGTGLLTVALGLLAFDIGGGNAGLIMGTAMTIKMGAYVFVSPIATAFVSRLPRKPVLIGAELTRAAVAICLPFVTEAWQIYILIFLLQSASATFTPTFSATIPAVLPDENEYTQALSLSRLAYDLESLISPILAAALLTITGFHNLFFGTFVGFIASAGLVITTHIPATAPSSIEKSHDRLTHGWRLFWSTAELRGLMGMNLVVAAVTPLVIVNTVVLVRAELGRPQHDVAVLLAAYGGGSMLIALGIPKLINRLTDRSIMLAGGISLLLLLIAAADAIAWTTHSAQWGALLLVWTLMGAPTSAVLTPSARILRRNSTDENRAAVFAAQFSLSHACFLFTYPLAGALGTGAGVSTTALTLVPLGLIGVLTAAGMWMPSSVAKLAAS</sequence>
<feature type="transmembrane region" description="Helical" evidence="7">
    <location>
        <begin position="309"/>
        <end position="334"/>
    </location>
</feature>
<feature type="transmembrane region" description="Helical" evidence="7">
    <location>
        <begin position="346"/>
        <end position="365"/>
    </location>
</feature>
<keyword evidence="2" id="KW-0813">Transport</keyword>
<evidence type="ECO:0000256" key="1">
    <source>
        <dbReference type="ARBA" id="ARBA00004651"/>
    </source>
</evidence>
<evidence type="ECO:0000256" key="4">
    <source>
        <dbReference type="ARBA" id="ARBA00022692"/>
    </source>
</evidence>
<evidence type="ECO:0000256" key="6">
    <source>
        <dbReference type="ARBA" id="ARBA00023136"/>
    </source>
</evidence>
<feature type="transmembrane region" description="Helical" evidence="7">
    <location>
        <begin position="42"/>
        <end position="65"/>
    </location>
</feature>
<dbReference type="Gene3D" id="1.20.1250.20">
    <property type="entry name" value="MFS general substrate transporter like domains"/>
    <property type="match status" value="1"/>
</dbReference>
<evidence type="ECO:0000256" key="7">
    <source>
        <dbReference type="SAM" id="Phobius"/>
    </source>
</evidence>
<evidence type="ECO:0000256" key="2">
    <source>
        <dbReference type="ARBA" id="ARBA00022448"/>
    </source>
</evidence>
<comment type="subcellular location">
    <subcellularLocation>
        <location evidence="1">Cell membrane</location>
        <topology evidence="1">Multi-pass membrane protein</topology>
    </subcellularLocation>
</comment>
<keyword evidence="3" id="KW-1003">Cell membrane</keyword>
<organism evidence="8 9">
    <name type="scientific">Dermatophilus congolensis</name>
    <dbReference type="NCBI Taxonomy" id="1863"/>
    <lineage>
        <taxon>Bacteria</taxon>
        <taxon>Bacillati</taxon>
        <taxon>Actinomycetota</taxon>
        <taxon>Actinomycetes</taxon>
        <taxon>Micrococcales</taxon>
        <taxon>Dermatophilaceae</taxon>
        <taxon>Dermatophilus</taxon>
    </lineage>
</organism>
<keyword evidence="5 7" id="KW-1133">Transmembrane helix</keyword>
<dbReference type="SUPFAM" id="SSF103473">
    <property type="entry name" value="MFS general substrate transporter"/>
    <property type="match status" value="1"/>
</dbReference>
<feature type="transmembrane region" description="Helical" evidence="7">
    <location>
        <begin position="217"/>
        <end position="239"/>
    </location>
</feature>
<dbReference type="CDD" id="cd06173">
    <property type="entry name" value="MFS_MefA_like"/>
    <property type="match status" value="1"/>
</dbReference>
<dbReference type="RefSeq" id="WP_115031335.1">
    <property type="nucleotide sequence ID" value="NZ_UFYA01000001.1"/>
</dbReference>
<dbReference type="Proteomes" id="UP000254118">
    <property type="component" value="Unassembled WGS sequence"/>
</dbReference>